<dbReference type="Proteomes" id="UP000184388">
    <property type="component" value="Unassembled WGS sequence"/>
</dbReference>
<proteinExistence type="predicted"/>
<dbReference type="EMBL" id="FRBK01000018">
    <property type="protein sequence ID" value="SHN04944.1"/>
    <property type="molecule type" value="Genomic_DNA"/>
</dbReference>
<protein>
    <submittedName>
        <fullName evidence="1">Uncharacterized protein</fullName>
    </submittedName>
</protein>
<dbReference type="RefSeq" id="WP_052286933.1">
    <property type="nucleotide sequence ID" value="NZ_FRBK01000018.1"/>
</dbReference>
<reference evidence="2" key="1">
    <citation type="submission" date="2016-11" db="EMBL/GenBank/DDBJ databases">
        <authorList>
            <person name="Jaros S."/>
            <person name="Januszkiewicz K."/>
            <person name="Wedrychowicz H."/>
        </authorList>
    </citation>
    <scope>NUCLEOTIDE SEQUENCE [LARGE SCALE GENOMIC DNA]</scope>
    <source>
        <strain evidence="2">CGMCC 4.3555</strain>
    </source>
</reference>
<name>A0A9X8N5C4_9ACTN</name>
<evidence type="ECO:0000313" key="2">
    <source>
        <dbReference type="Proteomes" id="UP000184388"/>
    </source>
</evidence>
<dbReference type="AlphaFoldDB" id="A0A9X8N5C4"/>
<organism evidence="1 2">
    <name type="scientific">Streptomyces yunnanensis</name>
    <dbReference type="NCBI Taxonomy" id="156453"/>
    <lineage>
        <taxon>Bacteria</taxon>
        <taxon>Bacillati</taxon>
        <taxon>Actinomycetota</taxon>
        <taxon>Actinomycetes</taxon>
        <taxon>Kitasatosporales</taxon>
        <taxon>Streptomycetaceae</taxon>
        <taxon>Streptomyces</taxon>
    </lineage>
</organism>
<comment type="caution">
    <text evidence="1">The sequence shown here is derived from an EMBL/GenBank/DDBJ whole genome shotgun (WGS) entry which is preliminary data.</text>
</comment>
<accession>A0A9X8N5C4</accession>
<gene>
    <name evidence="1" type="ORF">SAMN05216268_118126</name>
</gene>
<sequence length="334" mass="37365">MSSKSRATAAVKHLRKPSALPRAARRKLIAALAPARARLIAKVCYPVRSRWSATVRYAAVLDGHTLSLHAVLPPGVREGVEGRAAQLTVSRRGKRHRVPVRVYRDRDSRLVMDATVLLGSDLDGVPVRPGRWRLTLVLRGPRGRKHIPLALAVPATPYGGPTRPMTTCPRTGMRHRAGRTVTGRLRLVCATPAAQAEVARTELRYTGADVEFRVLGTRRSRWEVEFASGGRSLTRRAAHLGDGVLRVSLPVEEMFPRRPKEHWTLYARPLKGGPRVALGRRLHDVRNPLRVFAIRHIVMAVGEGRIMRVQPRYTNAGTLRFTCEQMPEMHEVRR</sequence>
<evidence type="ECO:0000313" key="1">
    <source>
        <dbReference type="EMBL" id="SHN04944.1"/>
    </source>
</evidence>